<dbReference type="Proteomes" id="UP001272183">
    <property type="component" value="Unassembled WGS sequence"/>
</dbReference>
<proteinExistence type="predicted"/>
<organism evidence="1 2">
    <name type="scientific">Bifidobacterium longum</name>
    <dbReference type="NCBI Taxonomy" id="216816"/>
    <lineage>
        <taxon>Bacteria</taxon>
        <taxon>Bacillati</taxon>
        <taxon>Actinomycetota</taxon>
        <taxon>Actinomycetes</taxon>
        <taxon>Bifidobacteriales</taxon>
        <taxon>Bifidobacteriaceae</taxon>
        <taxon>Bifidobacterium</taxon>
    </lineage>
</organism>
<protein>
    <submittedName>
        <fullName evidence="1">Uncharacterized protein</fullName>
    </submittedName>
</protein>
<dbReference type="EMBL" id="JAWUDL010000009">
    <property type="protein sequence ID" value="MDW7546347.1"/>
    <property type="molecule type" value="Genomic_DNA"/>
</dbReference>
<comment type="caution">
    <text evidence="1">The sequence shown here is derived from an EMBL/GenBank/DDBJ whole genome shotgun (WGS) entry which is preliminary data.</text>
</comment>
<sequence>MTSRAKRNNVPAKRISHVSHSEHPYSVIVLQFWQFMLSPFRLVG</sequence>
<name>A0AAW9CGG2_BIFLN</name>
<gene>
    <name evidence="1" type="ORF">SCX10_05835</name>
</gene>
<accession>A0AAW9CGG2</accession>
<evidence type="ECO:0000313" key="2">
    <source>
        <dbReference type="Proteomes" id="UP001272183"/>
    </source>
</evidence>
<dbReference type="RefSeq" id="WP_318749179.1">
    <property type="nucleotide sequence ID" value="NZ_JAWUDL010000009.1"/>
</dbReference>
<dbReference type="AlphaFoldDB" id="A0AAW9CGG2"/>
<reference evidence="1" key="1">
    <citation type="submission" date="2023-10" db="EMBL/GenBank/DDBJ databases">
        <title>Supernatant from a Refined Defined Microbial Community Protects Mice from Clostridioides difficile Infection.</title>
        <authorList>
            <person name="Douchant K."/>
            <person name="He S.-M."/>
            <person name="Noordhof C."/>
            <person name="Greenlaw J."/>
            <person name="Schroeter K."/>
            <person name="Vancuren S.J."/>
            <person name="Sjaarda C."/>
            <person name="Allen-Vercoe E."/>
            <person name="Gloor G.B."/>
            <person name="Vanner S.J."/>
            <person name="Petrof E.O."/>
            <person name="Sheth P.M."/>
            <person name="Guzman M."/>
        </authorList>
    </citation>
    <scope>NUCLEOTIDE SEQUENCE</scope>
    <source>
        <strain evidence="1">16-6-I_4_FM</strain>
    </source>
</reference>
<evidence type="ECO:0000313" key="1">
    <source>
        <dbReference type="EMBL" id="MDW7546347.1"/>
    </source>
</evidence>